<comment type="similarity">
    <text evidence="1">Belongs to the Brp/Blh beta-carotene diooxygenase family.</text>
</comment>
<sequence>MPDNTTTLERATGPVTWSRARDWASVVSLAAGAMTVLAGLAIVAVAGSLPLWVQFLPLLVSVLVLGLPHGAVDHLVLPRARDEPVTRRSLAAIGLLYLTVGGAYAVVWVFAPATAFVLFILLTLFHWGQGDVYAMIELIGVDYLQGRGSRSLTILVRGGLPMIVPLIAFPEQYALVAETLVGLFDPAAATALEPAFQPGVRLAVGLGFALAIVAALGRGLAHSGVSAPWLIDAGETLGLVALFAFVPPILAIGLYFCLWHSLRHILRTMLIDDRAVAALSRGAVGNASRRFIRDAAPLTGGAIVVLATIALLVPQTPATVPQIAGLYLVTIAVLTAPHVVVVSLLDREQQFWAPETA</sequence>
<dbReference type="HAMAP" id="MF_02093">
    <property type="entry name" value="Beta_carotene_diox"/>
    <property type="match status" value="1"/>
</dbReference>
<dbReference type="GO" id="GO:0005886">
    <property type="term" value="C:plasma membrane"/>
    <property type="evidence" value="ECO:0007669"/>
    <property type="project" value="UniProtKB-SubCell"/>
</dbReference>
<keyword evidence="1" id="KW-0479">Metal-binding</keyword>
<feature type="transmembrane region" description="Helical" evidence="1">
    <location>
        <begin position="325"/>
        <end position="345"/>
    </location>
</feature>
<keyword evidence="1" id="KW-0223">Dioxygenase</keyword>
<dbReference type="NCBIfam" id="TIGR03753">
    <property type="entry name" value="blh_monoox"/>
    <property type="match status" value="1"/>
</dbReference>
<feature type="transmembrane region" description="Helical" evidence="1">
    <location>
        <begin position="89"/>
        <end position="110"/>
    </location>
</feature>
<proteinExistence type="inferred from homology"/>
<organism evidence="2 3">
    <name type="scientific">Natronorubrum bangense</name>
    <dbReference type="NCBI Taxonomy" id="61858"/>
    <lineage>
        <taxon>Archaea</taxon>
        <taxon>Methanobacteriati</taxon>
        <taxon>Methanobacteriota</taxon>
        <taxon>Stenosarchaea group</taxon>
        <taxon>Halobacteria</taxon>
        <taxon>Halobacteriales</taxon>
        <taxon>Natrialbaceae</taxon>
        <taxon>Natronorubrum</taxon>
    </lineage>
</organism>
<dbReference type="GO" id="GO:0005506">
    <property type="term" value="F:iron ion binding"/>
    <property type="evidence" value="ECO:0007669"/>
    <property type="project" value="UniProtKB-UniRule"/>
</dbReference>
<feature type="transmembrane region" description="Helical" evidence="1">
    <location>
        <begin position="116"/>
        <end position="136"/>
    </location>
</feature>
<feature type="transmembrane region" description="Helical" evidence="1">
    <location>
        <begin position="26"/>
        <end position="49"/>
    </location>
</feature>
<dbReference type="GO" id="GO:0003834">
    <property type="term" value="F:beta-carotene 15,15'-dioxygenase activity"/>
    <property type="evidence" value="ECO:0007669"/>
    <property type="project" value="UniProtKB-EC"/>
</dbReference>
<keyword evidence="1" id="KW-0812">Transmembrane</keyword>
<feature type="transmembrane region" description="Helical" evidence="1">
    <location>
        <begin position="295"/>
        <end position="313"/>
    </location>
</feature>
<keyword evidence="1" id="KW-1003">Cell membrane</keyword>
<evidence type="ECO:0000256" key="1">
    <source>
        <dbReference type="HAMAP-Rule" id="MF_02093"/>
    </source>
</evidence>
<evidence type="ECO:0000313" key="3">
    <source>
        <dbReference type="Proteomes" id="UP000296822"/>
    </source>
</evidence>
<dbReference type="EMBL" id="CP031305">
    <property type="protein sequence ID" value="QCC55267.1"/>
    <property type="molecule type" value="Genomic_DNA"/>
</dbReference>
<reference evidence="2 3" key="1">
    <citation type="journal article" date="2019" name="Nat. Commun.">
        <title>A new type of DNA phosphorothioation-based antiviral system in archaea.</title>
        <authorList>
            <person name="Xiong L."/>
            <person name="Liu S."/>
            <person name="Chen S."/>
            <person name="Xiao Y."/>
            <person name="Zhu B."/>
            <person name="Gao Y."/>
            <person name="Zhang Y."/>
            <person name="Chen B."/>
            <person name="Luo J."/>
            <person name="Deng Z."/>
            <person name="Chen X."/>
            <person name="Wang L."/>
            <person name="Chen S."/>
        </authorList>
    </citation>
    <scope>NUCLEOTIDE SEQUENCE [LARGE SCALE GENOMIC DNA]</scope>
    <source>
        <strain evidence="2 3">JCM 10635</strain>
    </source>
</reference>
<dbReference type="GO" id="GO:0010436">
    <property type="term" value="F:carotenoid dioxygenase activity"/>
    <property type="evidence" value="ECO:0007669"/>
    <property type="project" value="UniProtKB-UniRule"/>
</dbReference>
<feature type="binding site" evidence="1">
    <location>
        <position position="260"/>
    </location>
    <ligand>
        <name>Fe cation</name>
        <dbReference type="ChEBI" id="CHEBI:24875"/>
    </ligand>
</feature>
<dbReference type="Proteomes" id="UP000296822">
    <property type="component" value="Chromosome"/>
</dbReference>
<feature type="binding site" evidence="1">
    <location>
        <position position="264"/>
    </location>
    <ligand>
        <name>Fe cation</name>
        <dbReference type="ChEBI" id="CHEBI:24875"/>
    </ligand>
</feature>
<dbReference type="AlphaFoldDB" id="A0A4D6HRH4"/>
<gene>
    <name evidence="2" type="ORF">DV706_12805</name>
</gene>
<dbReference type="InterPro" id="IPR022270">
    <property type="entry name" value="Blh_diox"/>
</dbReference>
<dbReference type="GO" id="GO:0016121">
    <property type="term" value="P:carotene catabolic process"/>
    <property type="evidence" value="ECO:0007669"/>
    <property type="project" value="UniProtKB-UniRule"/>
</dbReference>
<protein>
    <recommendedName>
        <fullName evidence="1">Probable beta-carotene 15,15'-dioxygenase</fullName>
        <ecNumber evidence="1">1.13.11.63</ecNumber>
    </recommendedName>
</protein>
<dbReference type="EC" id="1.13.11.63" evidence="1"/>
<feature type="transmembrane region" description="Helical" evidence="1">
    <location>
        <begin position="55"/>
        <end position="77"/>
    </location>
</feature>
<keyword evidence="1" id="KW-0560">Oxidoreductase</keyword>
<comment type="function">
    <text evidence="1">Catalyzes the cleavage of beta-carotene at its central double bond (15,15') to yield two molecules of all-trans-retinal.</text>
</comment>
<accession>A0A4D6HRH4</accession>
<keyword evidence="2" id="KW-0503">Monooxygenase</keyword>
<keyword evidence="1" id="KW-0408">Iron</keyword>
<dbReference type="RefSeq" id="WP_006064480.1">
    <property type="nucleotide sequence ID" value="NZ_CP031305.1"/>
</dbReference>
<evidence type="ECO:0000313" key="2">
    <source>
        <dbReference type="EMBL" id="QCC55267.1"/>
    </source>
</evidence>
<dbReference type="KEGG" id="nbg:DV706_12805"/>
<keyword evidence="1" id="KW-0472">Membrane</keyword>
<dbReference type="GO" id="GO:0004497">
    <property type="term" value="F:monooxygenase activity"/>
    <property type="evidence" value="ECO:0007669"/>
    <property type="project" value="UniProtKB-KW"/>
</dbReference>
<comment type="catalytic activity">
    <reaction evidence="1">
        <text>all-trans-beta-carotene + O2 = 2 all-trans-retinal</text>
        <dbReference type="Rhea" id="RHEA:32887"/>
        <dbReference type="ChEBI" id="CHEBI:15379"/>
        <dbReference type="ChEBI" id="CHEBI:17579"/>
        <dbReference type="ChEBI" id="CHEBI:17898"/>
        <dbReference type="EC" id="1.13.11.63"/>
    </reaction>
</comment>
<dbReference type="GeneID" id="39852141"/>
<feature type="transmembrane region" description="Helical" evidence="1">
    <location>
        <begin position="237"/>
        <end position="259"/>
    </location>
</feature>
<feature type="binding site" evidence="1">
    <location>
        <position position="126"/>
    </location>
    <ligand>
        <name>Fe cation</name>
        <dbReference type="ChEBI" id="CHEBI:24875"/>
    </ligand>
</feature>
<feature type="transmembrane region" description="Helical" evidence="1">
    <location>
        <begin position="199"/>
        <end position="217"/>
    </location>
</feature>
<name>A0A4D6HRH4_9EURY</name>
<feature type="binding site" evidence="1">
    <location>
        <position position="69"/>
    </location>
    <ligand>
        <name>Fe cation</name>
        <dbReference type="ChEBI" id="CHEBI:24875"/>
    </ligand>
</feature>
<comment type="cofactor">
    <cofactor evidence="1">
        <name>Fe(2+)</name>
        <dbReference type="ChEBI" id="CHEBI:29033"/>
    </cofactor>
</comment>
<comment type="subcellular location">
    <subcellularLocation>
        <location evidence="1">Cell membrane</location>
        <topology evidence="1">Multi-pass membrane protein</topology>
    </subcellularLocation>
</comment>
<keyword evidence="1" id="KW-1133">Transmembrane helix</keyword>
<dbReference type="Pfam" id="PF15461">
    <property type="entry name" value="BCD"/>
    <property type="match status" value="1"/>
</dbReference>